<keyword evidence="5" id="KW-0336">GPI-anchor</keyword>
<dbReference type="PANTHER" id="PTHR31468">
    <property type="entry name" value="1,3-BETA-GLUCANOSYLTRANSFERASE GAS1"/>
    <property type="match status" value="1"/>
</dbReference>
<feature type="signal peptide" evidence="5">
    <location>
        <begin position="1"/>
        <end position="20"/>
    </location>
</feature>
<accession>A0AAN7A2E3</accession>
<evidence type="ECO:0000256" key="7">
    <source>
        <dbReference type="SAM" id="Phobius"/>
    </source>
</evidence>
<keyword evidence="5" id="KW-0808">Transferase</keyword>
<comment type="function">
    <text evidence="5">Splits internally a 1,3-beta-glucan molecule and transfers the newly generated reducing end (the donor) to the non-reducing end of another 1,3-beta-glucan molecule (the acceptor) forming a 1,3-beta linkage, resulting in the elongation of 1,3-beta-glucan chains in the cell wall.</text>
</comment>
<dbReference type="GO" id="GO:0042124">
    <property type="term" value="F:1,3-beta-glucanosyltransferase activity"/>
    <property type="evidence" value="ECO:0007669"/>
    <property type="project" value="TreeGrafter"/>
</dbReference>
<keyword evidence="7" id="KW-1133">Transmembrane helix</keyword>
<dbReference type="InterPro" id="IPR017853">
    <property type="entry name" value="GH"/>
</dbReference>
<feature type="region of interest" description="Disordered" evidence="6">
    <location>
        <begin position="529"/>
        <end position="551"/>
    </location>
</feature>
<dbReference type="InterPro" id="IPR004886">
    <property type="entry name" value="Glucanosyltransferase"/>
</dbReference>
<feature type="compositionally biased region" description="Low complexity" evidence="6">
    <location>
        <begin position="480"/>
        <end position="491"/>
    </location>
</feature>
<keyword evidence="4" id="KW-0325">Glycoprotein</keyword>
<feature type="region of interest" description="Disordered" evidence="6">
    <location>
        <begin position="480"/>
        <end position="514"/>
    </location>
</feature>
<keyword evidence="5 7" id="KW-0472">Membrane</keyword>
<evidence type="ECO:0000256" key="4">
    <source>
        <dbReference type="ARBA" id="ARBA00023180"/>
    </source>
</evidence>
<dbReference type="GO" id="GO:0071970">
    <property type="term" value="P:fungal-type cell wall (1-&gt;3)-beta-D-glucan biosynthetic process"/>
    <property type="evidence" value="ECO:0007669"/>
    <property type="project" value="TreeGrafter"/>
</dbReference>
<dbReference type="EMBL" id="MU856846">
    <property type="protein sequence ID" value="KAK4157791.1"/>
    <property type="molecule type" value="Genomic_DNA"/>
</dbReference>
<sequence length="551" mass="57634">MCSFISFCLLLFLSSSPVAALSPISVKGVSYIPGDSGADPLVDTKQCQIDASLMKKAGINTVYVYTADSTQDHDGCMDALAEHGIYVWLQLGDFPRVTSPTQTGPQWTLSIYAAWTEVLDAFAGYANLLAFGIGQETITANATSTTVAPSLKAAARDLRAFRTARGYRPIPLSYSAADVASLRLPTAHYLTCGGSNENDAASTSIDLLGLNIFLGCAKANWTALQHDFTDLLPIPVVISEAGCRTTDAGGRDFADVALVLGGDEEGGGFRDVFSGVSVFEWAMGGGDSEGRYGVVRYPDDEAARTGEPEALPQWETLSAVFAAAAASSGTPRASSYTPRVSAAPVVCPTSDAGKGWLVDADAPLPTIEGLQIGTVTVRTTVTDRVGSKATGAAGGGGAAGEGDGGLSTGAIAGVAVGCVIGALGLATGILLCLRRRRRAPPAAYEEQEVVVDELPPPSYTYPANKAELPEQHMAAAEMDSSPYSTTSSTGTWKMPIEGGRDDSPTVTELPDRKWRRTTQYELEDNYLARMGGAGEQTGTWQISPLSPAGRR</sequence>
<dbReference type="SUPFAM" id="SSF51445">
    <property type="entry name" value="(Trans)glycosidases"/>
    <property type="match status" value="1"/>
</dbReference>
<dbReference type="GO" id="GO:0005886">
    <property type="term" value="C:plasma membrane"/>
    <property type="evidence" value="ECO:0007669"/>
    <property type="project" value="UniProtKB-SubCell"/>
</dbReference>
<reference evidence="8" key="2">
    <citation type="submission" date="2023-05" db="EMBL/GenBank/DDBJ databases">
        <authorList>
            <consortium name="Lawrence Berkeley National Laboratory"/>
            <person name="Steindorff A."/>
            <person name="Hensen N."/>
            <person name="Bonometti L."/>
            <person name="Westerberg I."/>
            <person name="Brannstrom I.O."/>
            <person name="Guillou S."/>
            <person name="Cros-Aarteil S."/>
            <person name="Calhoun S."/>
            <person name="Haridas S."/>
            <person name="Kuo A."/>
            <person name="Mondo S."/>
            <person name="Pangilinan J."/>
            <person name="Riley R."/>
            <person name="Labutti K."/>
            <person name="Andreopoulos B."/>
            <person name="Lipzen A."/>
            <person name="Chen C."/>
            <person name="Yanf M."/>
            <person name="Daum C."/>
            <person name="Ng V."/>
            <person name="Clum A."/>
            <person name="Ohm R."/>
            <person name="Martin F."/>
            <person name="Silar P."/>
            <person name="Natvig D."/>
            <person name="Lalanne C."/>
            <person name="Gautier V."/>
            <person name="Ament-Velasquez S.L."/>
            <person name="Kruys A."/>
            <person name="Hutchinson M.I."/>
            <person name="Powell A.J."/>
            <person name="Barry K."/>
            <person name="Miller A.N."/>
            <person name="Grigoriev I.V."/>
            <person name="Debuchy R."/>
            <person name="Gladieux P."/>
            <person name="Thoren M.H."/>
            <person name="Johannesson H."/>
        </authorList>
    </citation>
    <scope>NUCLEOTIDE SEQUENCE</scope>
    <source>
        <strain evidence="8">CBS 538.74</strain>
    </source>
</reference>
<gene>
    <name evidence="8" type="ORF">C8A00DRAFT_39932</name>
</gene>
<evidence type="ECO:0000256" key="2">
    <source>
        <dbReference type="ARBA" id="ARBA00007528"/>
    </source>
</evidence>
<organism evidence="8 9">
    <name type="scientific">Chaetomidium leptoderma</name>
    <dbReference type="NCBI Taxonomy" id="669021"/>
    <lineage>
        <taxon>Eukaryota</taxon>
        <taxon>Fungi</taxon>
        <taxon>Dikarya</taxon>
        <taxon>Ascomycota</taxon>
        <taxon>Pezizomycotina</taxon>
        <taxon>Sordariomycetes</taxon>
        <taxon>Sordariomycetidae</taxon>
        <taxon>Sordariales</taxon>
        <taxon>Chaetomiaceae</taxon>
        <taxon>Chaetomidium</taxon>
    </lineage>
</organism>
<dbReference type="Pfam" id="PF03198">
    <property type="entry name" value="Glyco_hydro_72"/>
    <property type="match status" value="1"/>
</dbReference>
<dbReference type="Proteomes" id="UP001302745">
    <property type="component" value="Unassembled WGS sequence"/>
</dbReference>
<feature type="transmembrane region" description="Helical" evidence="7">
    <location>
        <begin position="410"/>
        <end position="433"/>
    </location>
</feature>
<protein>
    <recommendedName>
        <fullName evidence="5">1,3-beta-glucanosyltransferase</fullName>
        <ecNumber evidence="5">2.4.1.-</ecNumber>
    </recommendedName>
</protein>
<evidence type="ECO:0000313" key="8">
    <source>
        <dbReference type="EMBL" id="KAK4157791.1"/>
    </source>
</evidence>
<dbReference type="GO" id="GO:0098552">
    <property type="term" value="C:side of membrane"/>
    <property type="evidence" value="ECO:0007669"/>
    <property type="project" value="UniProtKB-KW"/>
</dbReference>
<dbReference type="GO" id="GO:0031505">
    <property type="term" value="P:fungal-type cell wall organization"/>
    <property type="evidence" value="ECO:0007669"/>
    <property type="project" value="TreeGrafter"/>
</dbReference>
<keyword evidence="9" id="KW-1185">Reference proteome</keyword>
<comment type="similarity">
    <text evidence="2 5">Belongs to the glycosyl hydrolase 72 family.</text>
</comment>
<dbReference type="EC" id="2.4.1.-" evidence="5"/>
<evidence type="ECO:0000256" key="6">
    <source>
        <dbReference type="SAM" id="MobiDB-lite"/>
    </source>
</evidence>
<dbReference type="PANTHER" id="PTHR31468:SF8">
    <property type="entry name" value="1,3-BETA-GLUCANOSYLTRANSFERASE GAS2"/>
    <property type="match status" value="1"/>
</dbReference>
<dbReference type="AlphaFoldDB" id="A0AAN7A2E3"/>
<comment type="subcellular location">
    <subcellularLocation>
        <location evidence="1 5">Cell membrane</location>
        <topology evidence="1 5">Lipid-anchor</topology>
        <topology evidence="1 5">GPI-anchor</topology>
    </subcellularLocation>
</comment>
<keyword evidence="7" id="KW-0812">Transmembrane</keyword>
<comment type="caution">
    <text evidence="8">The sequence shown here is derived from an EMBL/GenBank/DDBJ whole genome shotgun (WGS) entry which is preliminary data.</text>
</comment>
<keyword evidence="3 5" id="KW-0732">Signal</keyword>
<keyword evidence="5" id="KW-0449">Lipoprotein</keyword>
<dbReference type="Gene3D" id="3.20.20.80">
    <property type="entry name" value="Glycosidases"/>
    <property type="match status" value="1"/>
</dbReference>
<name>A0AAN7A2E3_9PEZI</name>
<evidence type="ECO:0000256" key="3">
    <source>
        <dbReference type="ARBA" id="ARBA00022729"/>
    </source>
</evidence>
<reference evidence="8" key="1">
    <citation type="journal article" date="2023" name="Mol. Phylogenet. Evol.">
        <title>Genome-scale phylogeny and comparative genomics of the fungal order Sordariales.</title>
        <authorList>
            <person name="Hensen N."/>
            <person name="Bonometti L."/>
            <person name="Westerberg I."/>
            <person name="Brannstrom I.O."/>
            <person name="Guillou S."/>
            <person name="Cros-Aarteil S."/>
            <person name="Calhoun S."/>
            <person name="Haridas S."/>
            <person name="Kuo A."/>
            <person name="Mondo S."/>
            <person name="Pangilinan J."/>
            <person name="Riley R."/>
            <person name="LaButti K."/>
            <person name="Andreopoulos B."/>
            <person name="Lipzen A."/>
            <person name="Chen C."/>
            <person name="Yan M."/>
            <person name="Daum C."/>
            <person name="Ng V."/>
            <person name="Clum A."/>
            <person name="Steindorff A."/>
            <person name="Ohm R.A."/>
            <person name="Martin F."/>
            <person name="Silar P."/>
            <person name="Natvig D.O."/>
            <person name="Lalanne C."/>
            <person name="Gautier V."/>
            <person name="Ament-Velasquez S.L."/>
            <person name="Kruys A."/>
            <person name="Hutchinson M.I."/>
            <person name="Powell A.J."/>
            <person name="Barry K."/>
            <person name="Miller A.N."/>
            <person name="Grigoriev I.V."/>
            <person name="Debuchy R."/>
            <person name="Gladieux P."/>
            <person name="Hiltunen Thoren M."/>
            <person name="Johannesson H."/>
        </authorList>
    </citation>
    <scope>NUCLEOTIDE SEQUENCE</scope>
    <source>
        <strain evidence="8">CBS 538.74</strain>
    </source>
</reference>
<feature type="chain" id="PRO_5042666934" description="1,3-beta-glucanosyltransferase" evidence="5">
    <location>
        <begin position="21"/>
        <end position="551"/>
    </location>
</feature>
<evidence type="ECO:0000256" key="1">
    <source>
        <dbReference type="ARBA" id="ARBA00004609"/>
    </source>
</evidence>
<evidence type="ECO:0000256" key="5">
    <source>
        <dbReference type="RuleBase" id="RU361209"/>
    </source>
</evidence>
<proteinExistence type="inferred from homology"/>
<evidence type="ECO:0000313" key="9">
    <source>
        <dbReference type="Proteomes" id="UP001302745"/>
    </source>
</evidence>